<sequence>MMIATRFSAICHMDMNSGFLSVENFKSALPSIQRQPKLEALKRLLSSRALYSGLHEEAFEHLLDRALISFEDNKGHGQSAEFRPVKLLISWHELHQGLKSHRSCPVRSIFQKSKIEHAN</sequence>
<dbReference type="AlphaFoldDB" id="A0AAW2M7N7"/>
<protein>
    <submittedName>
        <fullName evidence="1">Origin of replication complex subunit</fullName>
    </submittedName>
</protein>
<accession>A0AAW2M7N7</accession>
<dbReference type="EMBL" id="JACGWK010000011">
    <property type="protein sequence ID" value="KAL0326949.1"/>
    <property type="molecule type" value="Genomic_DNA"/>
</dbReference>
<reference evidence="1" key="2">
    <citation type="journal article" date="2024" name="Plant">
        <title>Genomic evolution and insights into agronomic trait innovations of Sesamum species.</title>
        <authorList>
            <person name="Miao H."/>
            <person name="Wang L."/>
            <person name="Qu L."/>
            <person name="Liu H."/>
            <person name="Sun Y."/>
            <person name="Le M."/>
            <person name="Wang Q."/>
            <person name="Wei S."/>
            <person name="Zheng Y."/>
            <person name="Lin W."/>
            <person name="Duan Y."/>
            <person name="Cao H."/>
            <person name="Xiong S."/>
            <person name="Wang X."/>
            <person name="Wei L."/>
            <person name="Li C."/>
            <person name="Ma Q."/>
            <person name="Ju M."/>
            <person name="Zhao R."/>
            <person name="Li G."/>
            <person name="Mu C."/>
            <person name="Tian Q."/>
            <person name="Mei H."/>
            <person name="Zhang T."/>
            <person name="Gao T."/>
            <person name="Zhang H."/>
        </authorList>
    </citation>
    <scope>NUCLEOTIDE SEQUENCE</scope>
    <source>
        <strain evidence="1">G01</strain>
    </source>
</reference>
<proteinExistence type="predicted"/>
<dbReference type="GO" id="GO:0006270">
    <property type="term" value="P:DNA replication initiation"/>
    <property type="evidence" value="ECO:0007669"/>
    <property type="project" value="TreeGrafter"/>
</dbReference>
<gene>
    <name evidence="1" type="ORF">Sangu_1772900</name>
</gene>
<evidence type="ECO:0000313" key="1">
    <source>
        <dbReference type="EMBL" id="KAL0326949.1"/>
    </source>
</evidence>
<comment type="caution">
    <text evidence="1">The sequence shown here is derived from an EMBL/GenBank/DDBJ whole genome shotgun (WGS) entry which is preliminary data.</text>
</comment>
<dbReference type="GO" id="GO:0005664">
    <property type="term" value="C:nuclear origin of replication recognition complex"/>
    <property type="evidence" value="ECO:0007669"/>
    <property type="project" value="TreeGrafter"/>
</dbReference>
<reference evidence="1" key="1">
    <citation type="submission" date="2020-06" db="EMBL/GenBank/DDBJ databases">
        <authorList>
            <person name="Li T."/>
            <person name="Hu X."/>
            <person name="Zhang T."/>
            <person name="Song X."/>
            <person name="Zhang H."/>
            <person name="Dai N."/>
            <person name="Sheng W."/>
            <person name="Hou X."/>
            <person name="Wei L."/>
        </authorList>
    </citation>
    <scope>NUCLEOTIDE SEQUENCE</scope>
    <source>
        <strain evidence="1">G01</strain>
        <tissue evidence="1">Leaf</tissue>
    </source>
</reference>
<dbReference type="PANTHER" id="PTHR12087:SF0">
    <property type="entry name" value="ORIGIN RECOGNITION COMPLEX SUBUNIT 4"/>
    <property type="match status" value="1"/>
</dbReference>
<dbReference type="PANTHER" id="PTHR12087">
    <property type="entry name" value="ORIGIN RECOGNITION COMPLEX SUBUNIT 4"/>
    <property type="match status" value="1"/>
</dbReference>
<dbReference type="InterPro" id="IPR016527">
    <property type="entry name" value="ORC4"/>
</dbReference>
<organism evidence="1">
    <name type="scientific">Sesamum angustifolium</name>
    <dbReference type="NCBI Taxonomy" id="2727405"/>
    <lineage>
        <taxon>Eukaryota</taxon>
        <taxon>Viridiplantae</taxon>
        <taxon>Streptophyta</taxon>
        <taxon>Embryophyta</taxon>
        <taxon>Tracheophyta</taxon>
        <taxon>Spermatophyta</taxon>
        <taxon>Magnoliopsida</taxon>
        <taxon>eudicotyledons</taxon>
        <taxon>Gunneridae</taxon>
        <taxon>Pentapetalae</taxon>
        <taxon>asterids</taxon>
        <taxon>lamiids</taxon>
        <taxon>Lamiales</taxon>
        <taxon>Pedaliaceae</taxon>
        <taxon>Sesamum</taxon>
    </lineage>
</organism>
<name>A0AAW2M7N7_9LAMI</name>
<dbReference type="GO" id="GO:0003688">
    <property type="term" value="F:DNA replication origin binding"/>
    <property type="evidence" value="ECO:0007669"/>
    <property type="project" value="TreeGrafter"/>
</dbReference>